<dbReference type="PANTHER" id="PTHR31286:SF167">
    <property type="entry name" value="OS09G0268800 PROTEIN"/>
    <property type="match status" value="1"/>
</dbReference>
<dbReference type="InterPro" id="IPR025558">
    <property type="entry name" value="DUF4283"/>
</dbReference>
<protein>
    <recommendedName>
        <fullName evidence="1">DUF4283 domain-containing protein</fullName>
    </recommendedName>
</protein>
<dbReference type="Proteomes" id="UP001153076">
    <property type="component" value="Unassembled WGS sequence"/>
</dbReference>
<comment type="caution">
    <text evidence="3">The sequence shown here is derived from an EMBL/GenBank/DDBJ whole genome shotgun (WGS) entry which is preliminary data.</text>
</comment>
<dbReference type="InterPro" id="IPR040256">
    <property type="entry name" value="At4g02000-like"/>
</dbReference>
<sequence length="316" mass="36479">MADGLDSMLNRLKLTKEETTEETLAEKVEENALSLLGKLITDISFNPRVMKSVLQSIWKSPEGFVVLDLDSNLFFFQFFLEVDRDYAVNEGPWAFDDNLLLSQEWTRLQQPSVIQFDPTRFCVKAHNVPSIRQNKRIGEFVDSNLFDADRFLCFPVIMNRGVMVKTDGKPMWIRIKKVLNSNEQRRVSMDDQENIHIDERRVLVLEKDVSKRKPNDYDKGLEPEKARDKEIAINLLSYSSNHIDNTIARRVEGRFSVLHVFMVGRNLGKKLSTAHMILDLRMHFDLPWLIGGELSGPPNSQTSIDEFRDAFMDNGP</sequence>
<proteinExistence type="predicted"/>
<accession>A0A9Q1K0F0</accession>
<reference evidence="3" key="1">
    <citation type="submission" date="2022-04" db="EMBL/GenBank/DDBJ databases">
        <title>Carnegiea gigantea Genome sequencing and assembly v2.</title>
        <authorList>
            <person name="Copetti D."/>
            <person name="Sanderson M.J."/>
            <person name="Burquez A."/>
            <person name="Wojciechowski M.F."/>
        </authorList>
    </citation>
    <scope>NUCLEOTIDE SEQUENCE</scope>
    <source>
        <strain evidence="3">SGP5-SGP5p</strain>
        <tissue evidence="3">Aerial part</tissue>
    </source>
</reference>
<evidence type="ECO:0000313" key="2">
    <source>
        <dbReference type="EMBL" id="KAJ8426290.1"/>
    </source>
</evidence>
<dbReference type="EMBL" id="JAKOGI010001315">
    <property type="protein sequence ID" value="KAJ8426290.1"/>
    <property type="molecule type" value="Genomic_DNA"/>
</dbReference>
<dbReference type="EMBL" id="JAKOGI010000494">
    <property type="protein sequence ID" value="KAJ8434181.1"/>
    <property type="molecule type" value="Genomic_DNA"/>
</dbReference>
<evidence type="ECO:0000313" key="4">
    <source>
        <dbReference type="Proteomes" id="UP001153076"/>
    </source>
</evidence>
<feature type="domain" description="DUF4283" evidence="1">
    <location>
        <begin position="29"/>
        <end position="107"/>
    </location>
</feature>
<dbReference type="AlphaFoldDB" id="A0A9Q1K0F0"/>
<evidence type="ECO:0000313" key="3">
    <source>
        <dbReference type="EMBL" id="KAJ8434181.1"/>
    </source>
</evidence>
<dbReference type="OrthoDB" id="1433777at2759"/>
<organism evidence="3 4">
    <name type="scientific">Carnegiea gigantea</name>
    <dbReference type="NCBI Taxonomy" id="171969"/>
    <lineage>
        <taxon>Eukaryota</taxon>
        <taxon>Viridiplantae</taxon>
        <taxon>Streptophyta</taxon>
        <taxon>Embryophyta</taxon>
        <taxon>Tracheophyta</taxon>
        <taxon>Spermatophyta</taxon>
        <taxon>Magnoliopsida</taxon>
        <taxon>eudicotyledons</taxon>
        <taxon>Gunneridae</taxon>
        <taxon>Pentapetalae</taxon>
        <taxon>Caryophyllales</taxon>
        <taxon>Cactineae</taxon>
        <taxon>Cactaceae</taxon>
        <taxon>Cactoideae</taxon>
        <taxon>Echinocereeae</taxon>
        <taxon>Carnegiea</taxon>
    </lineage>
</organism>
<gene>
    <name evidence="3" type="ORF">Cgig2_004652</name>
    <name evidence="2" type="ORF">Cgig2_007521</name>
</gene>
<dbReference type="PANTHER" id="PTHR31286">
    <property type="entry name" value="GLYCINE-RICH CELL WALL STRUCTURAL PROTEIN 1.8-LIKE"/>
    <property type="match status" value="1"/>
</dbReference>
<dbReference type="Pfam" id="PF14111">
    <property type="entry name" value="DUF4283"/>
    <property type="match status" value="1"/>
</dbReference>
<name>A0A9Q1K0F0_9CARY</name>
<keyword evidence="4" id="KW-1185">Reference proteome</keyword>
<evidence type="ECO:0000259" key="1">
    <source>
        <dbReference type="Pfam" id="PF14111"/>
    </source>
</evidence>